<dbReference type="PANTHER" id="PTHR11895:SF7">
    <property type="entry name" value="GLUTAMYL-TRNA(GLN) AMIDOTRANSFERASE SUBUNIT A, MITOCHONDRIAL"/>
    <property type="match status" value="1"/>
</dbReference>
<dbReference type="InterPro" id="IPR023631">
    <property type="entry name" value="Amidase_dom"/>
</dbReference>
<dbReference type="OrthoDB" id="5175573at2"/>
<comment type="similarity">
    <text evidence="2">Belongs to the amidase family.</text>
</comment>
<evidence type="ECO:0000259" key="4">
    <source>
        <dbReference type="Pfam" id="PF01425"/>
    </source>
</evidence>
<feature type="domain" description="Amidase" evidence="4">
    <location>
        <begin position="20"/>
        <end position="439"/>
    </location>
</feature>
<evidence type="ECO:0000256" key="3">
    <source>
        <dbReference type="ARBA" id="ARBA00012922"/>
    </source>
</evidence>
<protein>
    <recommendedName>
        <fullName evidence="3">amidase</fullName>
        <ecNumber evidence="3">3.5.1.4</ecNumber>
    </recommendedName>
</protein>
<dbReference type="GO" id="GO:0004040">
    <property type="term" value="F:amidase activity"/>
    <property type="evidence" value="ECO:0007669"/>
    <property type="project" value="UniProtKB-EC"/>
</dbReference>
<dbReference type="PATRIC" id="fig|1415166.3.peg.5982"/>
<dbReference type="InterPro" id="IPR036928">
    <property type="entry name" value="AS_sf"/>
</dbReference>
<dbReference type="PROSITE" id="PS00571">
    <property type="entry name" value="AMIDASES"/>
    <property type="match status" value="1"/>
</dbReference>
<proteinExistence type="inferred from homology"/>
<dbReference type="SUPFAM" id="SSF75304">
    <property type="entry name" value="Amidase signature (AS) enzymes"/>
    <property type="match status" value="1"/>
</dbReference>
<dbReference type="Gene3D" id="3.90.1300.10">
    <property type="entry name" value="Amidase signature (AS) domain"/>
    <property type="match status" value="1"/>
</dbReference>
<dbReference type="KEGG" id="nno:NONO_c58080"/>
<organism evidence="5 6">
    <name type="scientific">Nocardia nova SH22a</name>
    <dbReference type="NCBI Taxonomy" id="1415166"/>
    <lineage>
        <taxon>Bacteria</taxon>
        <taxon>Bacillati</taxon>
        <taxon>Actinomycetota</taxon>
        <taxon>Actinomycetes</taxon>
        <taxon>Mycobacteriales</taxon>
        <taxon>Nocardiaceae</taxon>
        <taxon>Nocardia</taxon>
    </lineage>
</organism>
<dbReference type="STRING" id="1415166.NONO_c58080"/>
<dbReference type="RefSeq" id="WP_025351943.1">
    <property type="nucleotide sequence ID" value="NZ_CP006850.1"/>
</dbReference>
<dbReference type="AlphaFoldDB" id="W5TMK4"/>
<gene>
    <name evidence="5" type="ORF">NONO_c58080</name>
</gene>
<dbReference type="eggNOG" id="COG0154">
    <property type="taxonomic scope" value="Bacteria"/>
</dbReference>
<dbReference type="EMBL" id="CP006850">
    <property type="protein sequence ID" value="AHH20585.1"/>
    <property type="molecule type" value="Genomic_DNA"/>
</dbReference>
<dbReference type="InterPro" id="IPR020556">
    <property type="entry name" value="Amidase_CS"/>
</dbReference>
<dbReference type="InterPro" id="IPR000120">
    <property type="entry name" value="Amidase"/>
</dbReference>
<evidence type="ECO:0000313" key="5">
    <source>
        <dbReference type="EMBL" id="AHH20585.1"/>
    </source>
</evidence>
<reference evidence="5 6" key="1">
    <citation type="journal article" date="2014" name="Appl. Environ. Microbiol.">
        <title>Insights into the Microbial Degradation of Rubber and Gutta-Percha by Analysis of the Complete Genome of Nocardia nova SH22a.</title>
        <authorList>
            <person name="Luo Q."/>
            <person name="Hiessl S."/>
            <person name="Poehlein A."/>
            <person name="Daniel R."/>
            <person name="Steinbuchel A."/>
        </authorList>
    </citation>
    <scope>NUCLEOTIDE SEQUENCE [LARGE SCALE GENOMIC DNA]</scope>
    <source>
        <strain evidence="5">SH22a</strain>
    </source>
</reference>
<dbReference type="NCBIfam" id="NF004717">
    <property type="entry name" value="PRK06061.1"/>
    <property type="match status" value="1"/>
</dbReference>
<dbReference type="PANTHER" id="PTHR11895">
    <property type="entry name" value="TRANSAMIDASE"/>
    <property type="match status" value="1"/>
</dbReference>
<accession>W5TMK4</accession>
<evidence type="ECO:0000256" key="1">
    <source>
        <dbReference type="ARBA" id="ARBA00001311"/>
    </source>
</evidence>
<dbReference type="EC" id="3.5.1.4" evidence="3"/>
<evidence type="ECO:0000313" key="6">
    <source>
        <dbReference type="Proteomes" id="UP000019150"/>
    </source>
</evidence>
<sequence>MGLIDTAAAIAAGTTSSVAATTAALDRIDASRDGLNAFRIVRREQALTEAAEADRRIAAGHRLPLLGVPIAIKDDTDLAGTPTAFGCGGVFPAKSEDAESVRRLRAAGAIIVGKTNTCELGQWPFTDAAAFGYTRNPWSAGHTPGGSSGGSAAAVAAGLVPAALGSDGAGSVRIPSSWTNLVGIKPQRGRISTWPLAEAFHGLTVNGPLARTIADAALLLDVTAGPHHGDKHTPAPIDARGAVGRDPGKLKIALSLRIPFTATRTRLDPEVAARVQDIAGALRRLGHEVTVADLHYGLLVGASFLPRSMVGIRQELAKRPGAQVDSRTRFNAGVGRVLGGPALFAARAVEPLLHKRIGRFFEDYDVVLAPTTATPPPPVDAMDGLGVSATDALITGACPYTWPWNVLGWPSVNVPAGFTDAGLPVGAQLMGPAASEELLIAVAAQLESDLRWDRHRPQPWWER</sequence>
<dbReference type="HOGENOM" id="CLU_009600_0_4_11"/>
<comment type="catalytic activity">
    <reaction evidence="1">
        <text>a monocarboxylic acid amide + H2O = a monocarboxylate + NH4(+)</text>
        <dbReference type="Rhea" id="RHEA:12020"/>
        <dbReference type="ChEBI" id="CHEBI:15377"/>
        <dbReference type="ChEBI" id="CHEBI:28938"/>
        <dbReference type="ChEBI" id="CHEBI:35757"/>
        <dbReference type="ChEBI" id="CHEBI:83628"/>
        <dbReference type="EC" id="3.5.1.4"/>
    </reaction>
</comment>
<name>W5TMK4_9NOCA</name>
<evidence type="ECO:0000256" key="2">
    <source>
        <dbReference type="ARBA" id="ARBA00009199"/>
    </source>
</evidence>
<dbReference type="Pfam" id="PF01425">
    <property type="entry name" value="Amidase"/>
    <property type="match status" value="1"/>
</dbReference>
<dbReference type="Proteomes" id="UP000019150">
    <property type="component" value="Chromosome"/>
</dbReference>
<keyword evidence="6" id="KW-1185">Reference proteome</keyword>